<reference evidence="1 2" key="1">
    <citation type="journal article" date="2018" name="Front. Plant Sci.">
        <title>Red Clover (Trifolium pratense) and Zigzag Clover (T. medium) - A Picture of Genomic Similarities and Differences.</title>
        <authorList>
            <person name="Dluhosova J."/>
            <person name="Istvanek J."/>
            <person name="Nedelnik J."/>
            <person name="Repkova J."/>
        </authorList>
    </citation>
    <scope>NUCLEOTIDE SEQUENCE [LARGE SCALE GENOMIC DNA]</scope>
    <source>
        <strain evidence="2">cv. 10/8</strain>
        <tissue evidence="1">Leaf</tissue>
    </source>
</reference>
<accession>A0A392MSJ1</accession>
<gene>
    <name evidence="1" type="ORF">A2U01_0011206</name>
</gene>
<protein>
    <submittedName>
        <fullName evidence="1">Endonuclease/exonuclease/phosphatase family protein</fullName>
    </submittedName>
</protein>
<dbReference type="PANTHER" id="PTHR33710">
    <property type="entry name" value="BNAC02G09200D PROTEIN"/>
    <property type="match status" value="1"/>
</dbReference>
<keyword evidence="1" id="KW-0378">Hydrolase</keyword>
<comment type="caution">
    <text evidence="1">The sequence shown here is derived from an EMBL/GenBank/DDBJ whole genome shotgun (WGS) entry which is preliminary data.</text>
</comment>
<proteinExistence type="predicted"/>
<sequence length="139" mass="15964">MYYHTMYNNKPEVIVIMETSKLLGFDMCYSDCRGFTGGILIAWKELWQKLLNISRNIHGSWPVAGDFNDTVFPDEKKGGAVVSIRKCNIFLNNINACKLMDVGSVGARFTWMGPLYQGQSRIFERLDRALCNDEWRLQA</sequence>
<dbReference type="Proteomes" id="UP000265520">
    <property type="component" value="Unassembled WGS sequence"/>
</dbReference>
<dbReference type="GO" id="GO:0004527">
    <property type="term" value="F:exonuclease activity"/>
    <property type="evidence" value="ECO:0007669"/>
    <property type="project" value="UniProtKB-KW"/>
</dbReference>
<dbReference type="Gene3D" id="3.60.10.10">
    <property type="entry name" value="Endonuclease/exonuclease/phosphatase"/>
    <property type="match status" value="1"/>
</dbReference>
<keyword evidence="1" id="KW-0255">Endonuclease</keyword>
<dbReference type="PANTHER" id="PTHR33710:SF77">
    <property type="entry name" value="DNASE I-LIKE SUPERFAMILY PROTEIN"/>
    <property type="match status" value="1"/>
</dbReference>
<keyword evidence="1" id="KW-0540">Nuclease</keyword>
<dbReference type="GO" id="GO:0004519">
    <property type="term" value="F:endonuclease activity"/>
    <property type="evidence" value="ECO:0007669"/>
    <property type="project" value="UniProtKB-KW"/>
</dbReference>
<evidence type="ECO:0000313" key="1">
    <source>
        <dbReference type="EMBL" id="MCH90293.1"/>
    </source>
</evidence>
<dbReference type="AlphaFoldDB" id="A0A392MSJ1"/>
<dbReference type="InterPro" id="IPR036691">
    <property type="entry name" value="Endo/exonu/phosph_ase_sf"/>
</dbReference>
<keyword evidence="1" id="KW-0269">Exonuclease</keyword>
<dbReference type="SUPFAM" id="SSF56219">
    <property type="entry name" value="DNase I-like"/>
    <property type="match status" value="1"/>
</dbReference>
<organism evidence="1 2">
    <name type="scientific">Trifolium medium</name>
    <dbReference type="NCBI Taxonomy" id="97028"/>
    <lineage>
        <taxon>Eukaryota</taxon>
        <taxon>Viridiplantae</taxon>
        <taxon>Streptophyta</taxon>
        <taxon>Embryophyta</taxon>
        <taxon>Tracheophyta</taxon>
        <taxon>Spermatophyta</taxon>
        <taxon>Magnoliopsida</taxon>
        <taxon>eudicotyledons</taxon>
        <taxon>Gunneridae</taxon>
        <taxon>Pentapetalae</taxon>
        <taxon>rosids</taxon>
        <taxon>fabids</taxon>
        <taxon>Fabales</taxon>
        <taxon>Fabaceae</taxon>
        <taxon>Papilionoideae</taxon>
        <taxon>50 kb inversion clade</taxon>
        <taxon>NPAAA clade</taxon>
        <taxon>Hologalegina</taxon>
        <taxon>IRL clade</taxon>
        <taxon>Trifolieae</taxon>
        <taxon>Trifolium</taxon>
    </lineage>
</organism>
<keyword evidence="2" id="KW-1185">Reference proteome</keyword>
<name>A0A392MSJ1_9FABA</name>
<evidence type="ECO:0000313" key="2">
    <source>
        <dbReference type="Proteomes" id="UP000265520"/>
    </source>
</evidence>
<dbReference type="EMBL" id="LXQA010018011">
    <property type="protein sequence ID" value="MCH90293.1"/>
    <property type="molecule type" value="Genomic_DNA"/>
</dbReference>